<feature type="domain" description="4Fe-4S ferredoxin-type" evidence="4">
    <location>
        <begin position="291"/>
        <end position="321"/>
    </location>
</feature>
<dbReference type="Proteomes" id="UP000253805">
    <property type="component" value="Unassembled WGS sequence"/>
</dbReference>
<sequence length="399" mass="42011">MVETIDAGAHRYVGTAFAAVDSGAIRVHRERCAKVRNRNVDCLKCAAACTSGCISLEDGELVIDASKCVGCGTCATVCPTCALESLNPSDAELKAACLRAVRGDEVVIACSQMEAALGDLLVPGAAAFVVCAGRVDESLLAGLAAEGVGRVTVLCGDCDHCAQRHGRDTAELVAETARQVLATWGDDLEVVVTDVPPASILAEGADEAAAETVRVAYFAQVRSCPPLREAEGVRVGSSAGQDAPKHPAHSLHVMKDGTLPHFIPDRRERLLDALAQLGEPEGDKLETRLWGAVVIDGTKCVSCRMCATFCPTGAIAKFDDADGTLGVTHTPGDCVKCGSCRDVCPADAITLLDAVPASWLTGGNRHRYVMTPRPVSLTDNPHQILDTFRLDFNGDIFER</sequence>
<dbReference type="PROSITE" id="PS51379">
    <property type="entry name" value="4FE4S_FER_2"/>
    <property type="match status" value="3"/>
</dbReference>
<dbReference type="GO" id="GO:0051536">
    <property type="term" value="F:iron-sulfur cluster binding"/>
    <property type="evidence" value="ECO:0007669"/>
    <property type="project" value="UniProtKB-KW"/>
</dbReference>
<organism evidence="5 6">
    <name type="scientific">Adlercreutzia equolifaciens subsp. celatus</name>
    <dbReference type="NCBI Taxonomy" id="394340"/>
    <lineage>
        <taxon>Bacteria</taxon>
        <taxon>Bacillati</taxon>
        <taxon>Actinomycetota</taxon>
        <taxon>Coriobacteriia</taxon>
        <taxon>Eggerthellales</taxon>
        <taxon>Eggerthellaceae</taxon>
        <taxon>Adlercreutzia</taxon>
    </lineage>
</organism>
<dbReference type="Pfam" id="PF00037">
    <property type="entry name" value="Fer4"/>
    <property type="match status" value="1"/>
</dbReference>
<evidence type="ECO:0000313" key="6">
    <source>
        <dbReference type="Proteomes" id="UP000253805"/>
    </source>
</evidence>
<dbReference type="EMBL" id="PPUT01000021">
    <property type="protein sequence ID" value="RDC43319.1"/>
    <property type="molecule type" value="Genomic_DNA"/>
</dbReference>
<name>A0A369P0B3_9ACTN</name>
<evidence type="ECO:0000256" key="2">
    <source>
        <dbReference type="ARBA" id="ARBA00023004"/>
    </source>
</evidence>
<keyword evidence="2" id="KW-0408">Iron</keyword>
<dbReference type="Pfam" id="PF12838">
    <property type="entry name" value="Fer4_7"/>
    <property type="match status" value="1"/>
</dbReference>
<dbReference type="InterPro" id="IPR017896">
    <property type="entry name" value="4Fe4S_Fe-S-bd"/>
</dbReference>
<keyword evidence="3" id="KW-0411">Iron-sulfur</keyword>
<dbReference type="PANTHER" id="PTHR43122">
    <property type="entry name" value="FERREDOXIN SUBUNIT OF PYRUVATE:FLAVODOXIN OXIDOREDUCTASE-RELATED"/>
    <property type="match status" value="1"/>
</dbReference>
<evidence type="ECO:0000256" key="3">
    <source>
        <dbReference type="ARBA" id="ARBA00023014"/>
    </source>
</evidence>
<feature type="domain" description="4Fe-4S ferredoxin-type" evidence="4">
    <location>
        <begin position="59"/>
        <end position="89"/>
    </location>
</feature>
<evidence type="ECO:0000256" key="1">
    <source>
        <dbReference type="ARBA" id="ARBA00022723"/>
    </source>
</evidence>
<evidence type="ECO:0000259" key="4">
    <source>
        <dbReference type="PROSITE" id="PS51379"/>
    </source>
</evidence>
<dbReference type="SUPFAM" id="SSF54862">
    <property type="entry name" value="4Fe-4S ferredoxins"/>
    <property type="match status" value="2"/>
</dbReference>
<dbReference type="PROSITE" id="PS00198">
    <property type="entry name" value="4FE4S_FER_1"/>
    <property type="match status" value="3"/>
</dbReference>
<comment type="caution">
    <text evidence="5">The sequence shown here is derived from an EMBL/GenBank/DDBJ whole genome shotgun (WGS) entry which is preliminary data.</text>
</comment>
<protein>
    <submittedName>
        <fullName evidence="5">4Fe-4S ferredoxin</fullName>
    </submittedName>
</protein>
<feature type="domain" description="4Fe-4S ferredoxin-type" evidence="4">
    <location>
        <begin position="325"/>
        <end position="354"/>
    </location>
</feature>
<gene>
    <name evidence="5" type="ORF">C1850_08325</name>
</gene>
<dbReference type="RefSeq" id="WP_114549331.1">
    <property type="nucleotide sequence ID" value="NZ_DBFWAD010000065.1"/>
</dbReference>
<keyword evidence="1" id="KW-0479">Metal-binding</keyword>
<accession>A0A369P0B3</accession>
<dbReference type="InterPro" id="IPR017900">
    <property type="entry name" value="4Fe4S_Fe_S_CS"/>
</dbReference>
<dbReference type="PANTHER" id="PTHR43122:SF1">
    <property type="entry name" value="IRON-SULFUR-BINDING PROTEIN"/>
    <property type="match status" value="1"/>
</dbReference>
<dbReference type="AlphaFoldDB" id="A0A369P0B3"/>
<dbReference type="GO" id="GO:0046872">
    <property type="term" value="F:metal ion binding"/>
    <property type="evidence" value="ECO:0007669"/>
    <property type="project" value="UniProtKB-KW"/>
</dbReference>
<reference evidence="5 6" key="1">
    <citation type="journal article" date="2018" name="Elife">
        <title>Discovery and characterization of a prevalent human gut bacterial enzyme sufficient for the inactivation of a family of plant toxins.</title>
        <authorList>
            <person name="Koppel N."/>
            <person name="Bisanz J.E."/>
            <person name="Pandelia M.E."/>
            <person name="Turnbaugh P.J."/>
            <person name="Balskus E.P."/>
        </authorList>
    </citation>
    <scope>NUCLEOTIDE SEQUENCE [LARGE SCALE GENOMIC DNA]</scope>
    <source>
        <strain evidence="5 6">OB21 GAM 11</strain>
    </source>
</reference>
<proteinExistence type="predicted"/>
<dbReference type="Gene3D" id="3.30.70.20">
    <property type="match status" value="3"/>
</dbReference>
<evidence type="ECO:0000313" key="5">
    <source>
        <dbReference type="EMBL" id="RDC43319.1"/>
    </source>
</evidence>